<protein>
    <submittedName>
        <fullName evidence="1">39S ribosomal protein L37, mitochondrial</fullName>
    </submittedName>
</protein>
<dbReference type="GO" id="GO:0005739">
    <property type="term" value="C:mitochondrion"/>
    <property type="evidence" value="ECO:0007669"/>
    <property type="project" value="TreeGrafter"/>
</dbReference>
<accession>A0A0V0YMW4</accession>
<dbReference type="AlphaFoldDB" id="A0A0V0YMW4"/>
<feature type="non-terminal residue" evidence="1">
    <location>
        <position position="1"/>
    </location>
</feature>
<dbReference type="SUPFAM" id="SSF49265">
    <property type="entry name" value="Fibronectin type III"/>
    <property type="match status" value="1"/>
</dbReference>
<name>A0A0V0YMW4_TRIPS</name>
<dbReference type="InterPro" id="IPR013783">
    <property type="entry name" value="Ig-like_fold"/>
</dbReference>
<proteinExistence type="predicted"/>
<dbReference type="Gene3D" id="2.60.40.10">
    <property type="entry name" value="Immunoglobulins"/>
    <property type="match status" value="1"/>
</dbReference>
<dbReference type="PANTHER" id="PTHR15889">
    <property type="entry name" value="MITOCHONDRIAL RIBOSOMAL PROTEIN L37"/>
    <property type="match status" value="1"/>
</dbReference>
<dbReference type="PANTHER" id="PTHR15889:SF2">
    <property type="entry name" value="LARGE RIBOSOMAL SUBUNIT PROTEIN ML37"/>
    <property type="match status" value="1"/>
</dbReference>
<dbReference type="STRING" id="6337.A0A0V0YMW4"/>
<keyword evidence="1" id="KW-0689">Ribosomal protein</keyword>
<dbReference type="GO" id="GO:0005840">
    <property type="term" value="C:ribosome"/>
    <property type="evidence" value="ECO:0007669"/>
    <property type="project" value="UniProtKB-KW"/>
</dbReference>
<organism evidence="1 2">
    <name type="scientific">Trichinella pseudospiralis</name>
    <name type="common">Parasitic roundworm</name>
    <dbReference type="NCBI Taxonomy" id="6337"/>
    <lineage>
        <taxon>Eukaryota</taxon>
        <taxon>Metazoa</taxon>
        <taxon>Ecdysozoa</taxon>
        <taxon>Nematoda</taxon>
        <taxon>Enoplea</taxon>
        <taxon>Dorylaimia</taxon>
        <taxon>Trichinellida</taxon>
        <taxon>Trichinellidae</taxon>
        <taxon>Trichinella</taxon>
    </lineage>
</organism>
<comment type="caution">
    <text evidence="1">The sequence shown here is derived from an EMBL/GenBank/DDBJ whole genome shotgun (WGS) entry which is preliminary data.</text>
</comment>
<reference evidence="1 2" key="1">
    <citation type="submission" date="2015-01" db="EMBL/GenBank/DDBJ databases">
        <title>Evolution of Trichinella species and genotypes.</title>
        <authorList>
            <person name="Korhonen P.K."/>
            <person name="Edoardo P."/>
            <person name="Giuseppe L.R."/>
            <person name="Gasser R.B."/>
        </authorList>
    </citation>
    <scope>NUCLEOTIDE SEQUENCE [LARGE SCALE GENOMIC DNA]</scope>
    <source>
        <strain evidence="1">ISS141</strain>
    </source>
</reference>
<keyword evidence="1" id="KW-0687">Ribonucleoprotein</keyword>
<dbReference type="EMBL" id="JYDU01000004">
    <property type="protein sequence ID" value="KRY01098.1"/>
    <property type="molecule type" value="Genomic_DNA"/>
</dbReference>
<evidence type="ECO:0000313" key="2">
    <source>
        <dbReference type="Proteomes" id="UP000054815"/>
    </source>
</evidence>
<gene>
    <name evidence="1" type="primary">MRPL37</name>
    <name evidence="1" type="ORF">T4E_8054</name>
</gene>
<evidence type="ECO:0000313" key="1">
    <source>
        <dbReference type="EMBL" id="KRY01098.1"/>
    </source>
</evidence>
<dbReference type="InterPro" id="IPR052482">
    <property type="entry name" value="mtLSU_mL37"/>
</dbReference>
<sequence length="683" mass="77788">LQFKKISIQDIMLNGVVGLQFPTWLEAAATILLLTNATVIKAAFVSFPQSMGSTKFINNNTSKESSQFVQLLTKAVQNWKTNTTNTDSLNNNSENKKIIDHVLKVQINETEDNVTEGIEPVEIDTNVLIWHQRLNPSAVRVRWYFSARFTRKHNITGSLVLYTSDASLEDHKWKKIIVIEPRHHLTIGNLDANKKYYVKVFPRTSETTILLNILPLIVLPYSFNSVHSAHFNQSTEAVFETDRKTVVQEHFCLKICNLTAVSNQCLADEKCVLLSNDQYSLPQWGRFNTKIFKKLFEKQMKAKVEPFVIPESFKAMNIKIEDPNDPNFGLKSKETNEQPMSETLIPGTRCFLFDGSESLAEGISQALHITNAVGRKGLPSSTMKLLNLESTTSLEERIRKAAMQANIWDSTLVSLPKRRDPVLWWITWPRYHGIPVLKKSAVLLDNFFRCALTLADNYPEVKDLRYTRDALMKAFIVKGGESLLCFKQQPMMIVTGPRPLEPVLSKEAVLNTREEPLVSIHPVGELIDFTEENIFEIENIWPGVAPSSFPSIHTILTVKDKDYRYPWTSKEMTGNAILSCFTAALISAIRQYGDYCGVLERPIVSQCIQCCENKFDFITFQLNTTDLAKSDGVKNVVWYDGDNELYKTLPYWEQFVEVEETNANVLRKFLAMLFNSVANNVDR</sequence>
<dbReference type="Proteomes" id="UP000054815">
    <property type="component" value="Unassembled WGS sequence"/>
</dbReference>
<dbReference type="InterPro" id="IPR036116">
    <property type="entry name" value="FN3_sf"/>
</dbReference>